<dbReference type="Proteomes" id="UP001168990">
    <property type="component" value="Unassembled WGS sequence"/>
</dbReference>
<evidence type="ECO:0000259" key="1">
    <source>
        <dbReference type="PROSITE" id="PS50853"/>
    </source>
</evidence>
<dbReference type="PRINTS" id="PR00003">
    <property type="entry name" value="4DISULPHCORE"/>
</dbReference>
<dbReference type="PROSITE" id="PS50853">
    <property type="entry name" value="FN3"/>
    <property type="match status" value="1"/>
</dbReference>
<dbReference type="CDD" id="cd00199">
    <property type="entry name" value="WAP"/>
    <property type="match status" value="1"/>
</dbReference>
<dbReference type="InterPro" id="IPR003961">
    <property type="entry name" value="FN3_dom"/>
</dbReference>
<protein>
    <recommendedName>
        <fullName evidence="5">Anosmin-1</fullName>
    </recommendedName>
</protein>
<reference evidence="3" key="1">
    <citation type="journal article" date="2023" name="bioRxiv">
        <title>Scaffold-level genome assemblies of two parasitoid biocontrol wasps reveal the parthenogenesis mechanism and an associated novel virus.</title>
        <authorList>
            <person name="Inwood S."/>
            <person name="Skelly J."/>
            <person name="Guhlin J."/>
            <person name="Harrop T."/>
            <person name="Goldson S."/>
            <person name="Dearden P."/>
        </authorList>
    </citation>
    <scope>NUCLEOTIDE SEQUENCE</scope>
    <source>
        <strain evidence="3">Irish</strain>
        <tissue evidence="3">Whole body</tissue>
    </source>
</reference>
<dbReference type="PANTHER" id="PTHR14131:SF5">
    <property type="entry name" value="ANOSMIN-1"/>
    <property type="match status" value="1"/>
</dbReference>
<evidence type="ECO:0000313" key="4">
    <source>
        <dbReference type="Proteomes" id="UP001168990"/>
    </source>
</evidence>
<dbReference type="GO" id="GO:0009986">
    <property type="term" value="C:cell surface"/>
    <property type="evidence" value="ECO:0007669"/>
    <property type="project" value="TreeGrafter"/>
</dbReference>
<evidence type="ECO:0000313" key="3">
    <source>
        <dbReference type="EMBL" id="KAK0157471.1"/>
    </source>
</evidence>
<dbReference type="Pfam" id="PF00095">
    <property type="entry name" value="WAP"/>
    <property type="match status" value="1"/>
</dbReference>
<name>A0AA39EY58_9HYME</name>
<evidence type="ECO:0008006" key="5">
    <source>
        <dbReference type="Google" id="ProtNLM"/>
    </source>
</evidence>
<dbReference type="CDD" id="cd00063">
    <property type="entry name" value="FN3"/>
    <property type="match status" value="2"/>
</dbReference>
<dbReference type="SMART" id="SM00217">
    <property type="entry name" value="WAP"/>
    <property type="match status" value="1"/>
</dbReference>
<comment type="caution">
    <text evidence="3">The sequence shown here is derived from an EMBL/GenBank/DDBJ whole genome shotgun (WGS) entry which is preliminary data.</text>
</comment>
<reference evidence="3" key="2">
    <citation type="submission" date="2023-03" db="EMBL/GenBank/DDBJ databases">
        <authorList>
            <person name="Inwood S.N."/>
            <person name="Skelly J.G."/>
            <person name="Guhlin J."/>
            <person name="Harrop T.W.R."/>
            <person name="Goldson S.G."/>
            <person name="Dearden P.K."/>
        </authorList>
    </citation>
    <scope>NUCLEOTIDE SEQUENCE</scope>
    <source>
        <strain evidence="3">Irish</strain>
        <tissue evidence="3">Whole body</tissue>
    </source>
</reference>
<dbReference type="InterPro" id="IPR013783">
    <property type="entry name" value="Ig-like_fold"/>
</dbReference>
<accession>A0AA39EY58</accession>
<dbReference type="PANTHER" id="PTHR14131">
    <property type="entry name" value="ANOSMIN"/>
    <property type="match status" value="1"/>
</dbReference>
<feature type="domain" description="Fibronectin type-III" evidence="1">
    <location>
        <begin position="266"/>
        <end position="372"/>
    </location>
</feature>
<dbReference type="Gene3D" id="4.10.75.10">
    <property type="entry name" value="Elafin-like"/>
    <property type="match status" value="1"/>
</dbReference>
<dbReference type="InterPro" id="IPR036645">
    <property type="entry name" value="Elafin-like_sf"/>
</dbReference>
<sequence>MHVGVDMYTCERLGWWERAWHMVWAVEVVGEASGSKDQTVRTVNLIPVQTHRLDIHQLDHTSRMPCMDICLAANYTKPGNCPGENPMSPFEAACVTACNSDSQCTDVAKCCSNNCGITCMRPLGLEKWEDLPHVPDKIEIRREKSNMVALNWNIRKNSKYQKFVIEDWTKYDQSVMYLVEERHVLGPRYLESRLSPWRIHQVTNKNYLSIRVGLKTGHWYQFRVAAVNEIGSRGYSPPSSPFKTAGMYYFVDSCPRLTGKPRNPREPRNLSLNEAHLHSDDKLRILIHWRQPPSDVPIMFYKLFWSRIIPGPTNDSILVYHRSVPKDKSCYEIKNLDIGCQYFFQVQAVAIYGGRRLVSRKASKVFNSTDYMKYADVSKRSGSCDKHDAGLRVRRFICECGETIEARLVWPVDPQAASYNVTWQKNSCHRNPKDIKNIQNSISSSSMSQLTQITINKSNSFASKTSNSNL</sequence>
<dbReference type="SMART" id="SM00060">
    <property type="entry name" value="FN3"/>
    <property type="match status" value="2"/>
</dbReference>
<dbReference type="InterPro" id="IPR042447">
    <property type="entry name" value="Anosmin-1"/>
</dbReference>
<keyword evidence="4" id="KW-1185">Reference proteome</keyword>
<organism evidence="3 4">
    <name type="scientific">Microctonus aethiopoides</name>
    <dbReference type="NCBI Taxonomy" id="144406"/>
    <lineage>
        <taxon>Eukaryota</taxon>
        <taxon>Metazoa</taxon>
        <taxon>Ecdysozoa</taxon>
        <taxon>Arthropoda</taxon>
        <taxon>Hexapoda</taxon>
        <taxon>Insecta</taxon>
        <taxon>Pterygota</taxon>
        <taxon>Neoptera</taxon>
        <taxon>Endopterygota</taxon>
        <taxon>Hymenoptera</taxon>
        <taxon>Apocrita</taxon>
        <taxon>Ichneumonoidea</taxon>
        <taxon>Braconidae</taxon>
        <taxon>Euphorinae</taxon>
        <taxon>Microctonus</taxon>
    </lineage>
</organism>
<dbReference type="SUPFAM" id="SSF57256">
    <property type="entry name" value="Elafin-like"/>
    <property type="match status" value="1"/>
</dbReference>
<dbReference type="Pfam" id="PF00041">
    <property type="entry name" value="fn3"/>
    <property type="match status" value="1"/>
</dbReference>
<dbReference type="FunFam" id="4.10.75.10:FF:000001">
    <property type="entry name" value="Anosmin 1"/>
    <property type="match status" value="1"/>
</dbReference>
<dbReference type="PROSITE" id="PS51390">
    <property type="entry name" value="WAP"/>
    <property type="match status" value="1"/>
</dbReference>
<proteinExistence type="predicted"/>
<dbReference type="AlphaFoldDB" id="A0AA39EY58"/>
<dbReference type="InterPro" id="IPR008197">
    <property type="entry name" value="WAP_dom"/>
</dbReference>
<dbReference type="GO" id="GO:0030182">
    <property type="term" value="P:neuron differentiation"/>
    <property type="evidence" value="ECO:0007669"/>
    <property type="project" value="TreeGrafter"/>
</dbReference>
<feature type="domain" description="WAP" evidence="2">
    <location>
        <begin position="74"/>
        <end position="123"/>
    </location>
</feature>
<dbReference type="GO" id="GO:0030414">
    <property type="term" value="F:peptidase inhibitor activity"/>
    <property type="evidence" value="ECO:0007669"/>
    <property type="project" value="InterPro"/>
</dbReference>
<dbReference type="SUPFAM" id="SSF49265">
    <property type="entry name" value="Fibronectin type III"/>
    <property type="match status" value="1"/>
</dbReference>
<dbReference type="EMBL" id="JAQQBS010001425">
    <property type="protein sequence ID" value="KAK0157471.1"/>
    <property type="molecule type" value="Genomic_DNA"/>
</dbReference>
<dbReference type="Gene3D" id="2.60.40.10">
    <property type="entry name" value="Immunoglobulins"/>
    <property type="match status" value="2"/>
</dbReference>
<gene>
    <name evidence="3" type="ORF">PV328_011213</name>
</gene>
<evidence type="ECO:0000259" key="2">
    <source>
        <dbReference type="PROSITE" id="PS51390"/>
    </source>
</evidence>
<dbReference type="InterPro" id="IPR036116">
    <property type="entry name" value="FN3_sf"/>
</dbReference>
<dbReference type="GO" id="GO:0005576">
    <property type="term" value="C:extracellular region"/>
    <property type="evidence" value="ECO:0007669"/>
    <property type="project" value="InterPro"/>
</dbReference>